<keyword evidence="4 6" id="KW-1133">Transmembrane helix</keyword>
<feature type="transmembrane region" description="Helical" evidence="6">
    <location>
        <begin position="167"/>
        <end position="186"/>
    </location>
</feature>
<evidence type="ECO:0000256" key="4">
    <source>
        <dbReference type="ARBA" id="ARBA00022989"/>
    </source>
</evidence>
<evidence type="ECO:0000256" key="3">
    <source>
        <dbReference type="ARBA" id="ARBA00022692"/>
    </source>
</evidence>
<protein>
    <submittedName>
        <fullName evidence="8">MFS transporter</fullName>
    </submittedName>
</protein>
<evidence type="ECO:0000313" key="9">
    <source>
        <dbReference type="Proteomes" id="UP000031189"/>
    </source>
</evidence>
<dbReference type="GO" id="GO:0022857">
    <property type="term" value="F:transmembrane transporter activity"/>
    <property type="evidence" value="ECO:0007669"/>
    <property type="project" value="InterPro"/>
</dbReference>
<dbReference type="GO" id="GO:0005886">
    <property type="term" value="C:plasma membrane"/>
    <property type="evidence" value="ECO:0007669"/>
    <property type="project" value="UniProtKB-SubCell"/>
</dbReference>
<evidence type="ECO:0000256" key="1">
    <source>
        <dbReference type="ARBA" id="ARBA00004651"/>
    </source>
</evidence>
<sequence length="401" mass="43738">MKKLNRWVYAIVGTIALLFAGLIYAWSVLSSPIAEEFVNWSTAQLSLTFTIGMTMFCLGGLVGGLLSNKINVRINVWTSSILFFIGFYLASKTTTLMGLYLGFGVLGGFASGLTYNAVMSTMSKWFPDKQGLISGILLMGFGLGSFIIGKVYQAYTPTEIGGWRTSFMILGVLLFIVIGIGGFFFVKPGEDFVPPETVKKKRIIERGMDVNALVMIKRPTFWLFFFWSFLLNGAALALISQAKGVAMEVGPHFDLSTIATVVGLISIFNGVGRVVYGAMFDKIGRRKTMWTINIVFFVSAGILILAFINDNFLLMSFGFMCCGFSYGGIPTIGSAFINTFYGSTHYPVNFSIINLNLIIASLGSTIAGGLYDSSGSYFSTFIFMIGIISIGFICLIGIKKP</sequence>
<feature type="domain" description="Major facilitator superfamily (MFS) profile" evidence="7">
    <location>
        <begin position="6"/>
        <end position="401"/>
    </location>
</feature>
<comment type="caution">
    <text evidence="8">The sequence shown here is derived from an EMBL/GenBank/DDBJ whole genome shotgun (WGS) entry which is preliminary data.</text>
</comment>
<feature type="transmembrane region" description="Helical" evidence="6">
    <location>
        <begin position="353"/>
        <end position="371"/>
    </location>
</feature>
<feature type="transmembrane region" description="Helical" evidence="6">
    <location>
        <begin position="47"/>
        <end position="67"/>
    </location>
</feature>
<keyword evidence="2" id="KW-0813">Transport</keyword>
<dbReference type="InterPro" id="IPR020846">
    <property type="entry name" value="MFS_dom"/>
</dbReference>
<keyword evidence="3 6" id="KW-0812">Transmembrane</keyword>
<dbReference type="AlphaFoldDB" id="A0A0B3WPD8"/>
<dbReference type="PANTHER" id="PTHR11360:SF304">
    <property type="entry name" value="MFS DOMAIN-CONTAINING PROTEIN"/>
    <property type="match status" value="1"/>
</dbReference>
<feature type="transmembrane region" description="Helical" evidence="6">
    <location>
        <begin position="131"/>
        <end position="155"/>
    </location>
</feature>
<dbReference type="STRING" id="1577792.QX51_14080"/>
<feature type="transmembrane region" description="Helical" evidence="6">
    <location>
        <begin position="255"/>
        <end position="276"/>
    </location>
</feature>
<name>A0A0B3WPD8_9FIRM</name>
<dbReference type="Pfam" id="PF07690">
    <property type="entry name" value="MFS_1"/>
    <property type="match status" value="2"/>
</dbReference>
<keyword evidence="5 6" id="KW-0472">Membrane</keyword>
<reference evidence="8 9" key="1">
    <citation type="submission" date="2014-12" db="EMBL/GenBank/DDBJ databases">
        <title>Draft genome sequence of Terrisporobacter sp. 08-306576, isolated from the blood culture of a bacteremia patient.</title>
        <authorList>
            <person name="Lund L.C."/>
            <person name="Sydenham T.V."/>
            <person name="Hogh S.V."/>
            <person name="Skov M.N."/>
            <person name="Kemp M."/>
            <person name="Justesen U.S."/>
        </authorList>
    </citation>
    <scope>NUCLEOTIDE SEQUENCE [LARGE SCALE GENOMIC DNA]</scope>
    <source>
        <strain evidence="8 9">08-306576</strain>
    </source>
</reference>
<feature type="transmembrane region" description="Helical" evidence="6">
    <location>
        <begin position="288"/>
        <end position="308"/>
    </location>
</feature>
<dbReference type="PROSITE" id="PS50850">
    <property type="entry name" value="MFS"/>
    <property type="match status" value="1"/>
</dbReference>
<gene>
    <name evidence="8" type="ORF">QX51_14080</name>
</gene>
<dbReference type="InterPro" id="IPR011701">
    <property type="entry name" value="MFS"/>
</dbReference>
<keyword evidence="9" id="KW-1185">Reference proteome</keyword>
<feature type="transmembrane region" description="Helical" evidence="6">
    <location>
        <begin position="74"/>
        <end position="91"/>
    </location>
</feature>
<dbReference type="Proteomes" id="UP000031189">
    <property type="component" value="Unassembled WGS sequence"/>
</dbReference>
<dbReference type="SUPFAM" id="SSF103473">
    <property type="entry name" value="MFS general substrate transporter"/>
    <property type="match status" value="1"/>
</dbReference>
<evidence type="ECO:0000313" key="8">
    <source>
        <dbReference type="EMBL" id="KHS56375.1"/>
    </source>
</evidence>
<dbReference type="EMBL" id="JWHR01000113">
    <property type="protein sequence ID" value="KHS56375.1"/>
    <property type="molecule type" value="Genomic_DNA"/>
</dbReference>
<organism evidence="8 9">
    <name type="scientific">Terrisporobacter othiniensis</name>
    <dbReference type="NCBI Taxonomy" id="1577792"/>
    <lineage>
        <taxon>Bacteria</taxon>
        <taxon>Bacillati</taxon>
        <taxon>Bacillota</taxon>
        <taxon>Clostridia</taxon>
        <taxon>Peptostreptococcales</taxon>
        <taxon>Peptostreptococcaceae</taxon>
        <taxon>Terrisporobacter</taxon>
    </lineage>
</organism>
<evidence type="ECO:0000259" key="7">
    <source>
        <dbReference type="PROSITE" id="PS50850"/>
    </source>
</evidence>
<dbReference type="Gene3D" id="1.20.1250.20">
    <property type="entry name" value="MFS general substrate transporter like domains"/>
    <property type="match status" value="2"/>
</dbReference>
<dbReference type="PANTHER" id="PTHR11360">
    <property type="entry name" value="MONOCARBOXYLATE TRANSPORTER"/>
    <property type="match status" value="1"/>
</dbReference>
<dbReference type="RefSeq" id="WP_039680533.1">
    <property type="nucleotide sequence ID" value="NZ_JAWGXO010000008.1"/>
</dbReference>
<evidence type="ECO:0000256" key="5">
    <source>
        <dbReference type="ARBA" id="ARBA00023136"/>
    </source>
</evidence>
<feature type="transmembrane region" description="Helical" evidence="6">
    <location>
        <begin position="314"/>
        <end position="341"/>
    </location>
</feature>
<accession>A0A0B3WPD8</accession>
<feature type="transmembrane region" description="Helical" evidence="6">
    <location>
        <begin position="7"/>
        <end position="27"/>
    </location>
</feature>
<feature type="transmembrane region" description="Helical" evidence="6">
    <location>
        <begin position="221"/>
        <end position="240"/>
    </location>
</feature>
<dbReference type="OrthoDB" id="9793415at2"/>
<comment type="subcellular location">
    <subcellularLocation>
        <location evidence="1">Cell membrane</location>
        <topology evidence="1">Multi-pass membrane protein</topology>
    </subcellularLocation>
</comment>
<evidence type="ECO:0000256" key="6">
    <source>
        <dbReference type="SAM" id="Phobius"/>
    </source>
</evidence>
<proteinExistence type="predicted"/>
<evidence type="ECO:0000256" key="2">
    <source>
        <dbReference type="ARBA" id="ARBA00022448"/>
    </source>
</evidence>
<feature type="transmembrane region" description="Helical" evidence="6">
    <location>
        <begin position="377"/>
        <end position="398"/>
    </location>
</feature>
<feature type="transmembrane region" description="Helical" evidence="6">
    <location>
        <begin position="97"/>
        <end position="119"/>
    </location>
</feature>
<dbReference type="InterPro" id="IPR036259">
    <property type="entry name" value="MFS_trans_sf"/>
</dbReference>
<dbReference type="InterPro" id="IPR050327">
    <property type="entry name" value="Proton-linked_MCT"/>
</dbReference>